<proteinExistence type="predicted"/>
<protein>
    <submittedName>
        <fullName evidence="1">Uncharacterized protein</fullName>
    </submittedName>
</protein>
<keyword evidence="2" id="KW-1185">Reference proteome</keyword>
<gene>
    <name evidence="1" type="ORF">V1478_008094</name>
</gene>
<dbReference type="EMBL" id="JAUDFV010000138">
    <property type="protein sequence ID" value="KAL2725421.1"/>
    <property type="molecule type" value="Genomic_DNA"/>
</dbReference>
<reference evidence="1 2" key="1">
    <citation type="journal article" date="2024" name="Ann. Entomol. Soc. Am.">
        <title>Genomic analyses of the southern and eastern yellowjacket wasps (Hymenoptera: Vespidae) reveal evolutionary signatures of social life.</title>
        <authorList>
            <person name="Catto M.A."/>
            <person name="Caine P.B."/>
            <person name="Orr S.E."/>
            <person name="Hunt B.G."/>
            <person name="Goodisman M.A.D."/>
        </authorList>
    </citation>
    <scope>NUCLEOTIDE SEQUENCE [LARGE SCALE GENOMIC DNA]</scope>
    <source>
        <strain evidence="1">233</strain>
        <tissue evidence="1">Head and thorax</tissue>
    </source>
</reference>
<organism evidence="1 2">
    <name type="scientific">Vespula squamosa</name>
    <name type="common">Southern yellow jacket</name>
    <name type="synonym">Wasp</name>
    <dbReference type="NCBI Taxonomy" id="30214"/>
    <lineage>
        <taxon>Eukaryota</taxon>
        <taxon>Metazoa</taxon>
        <taxon>Ecdysozoa</taxon>
        <taxon>Arthropoda</taxon>
        <taxon>Hexapoda</taxon>
        <taxon>Insecta</taxon>
        <taxon>Pterygota</taxon>
        <taxon>Neoptera</taxon>
        <taxon>Endopterygota</taxon>
        <taxon>Hymenoptera</taxon>
        <taxon>Apocrita</taxon>
        <taxon>Aculeata</taxon>
        <taxon>Vespoidea</taxon>
        <taxon>Vespidae</taxon>
        <taxon>Vespinae</taxon>
        <taxon>Vespula</taxon>
    </lineage>
</organism>
<name>A0ABD2AYH1_VESSQ</name>
<dbReference type="Proteomes" id="UP001607302">
    <property type="component" value="Unassembled WGS sequence"/>
</dbReference>
<feature type="non-terminal residue" evidence="1">
    <location>
        <position position="1"/>
    </location>
</feature>
<dbReference type="AlphaFoldDB" id="A0ABD2AYH1"/>
<evidence type="ECO:0000313" key="1">
    <source>
        <dbReference type="EMBL" id="KAL2725421.1"/>
    </source>
</evidence>
<accession>A0ABD2AYH1</accession>
<sequence length="79" mass="9373">SHYIEVDAYKDSQVKDDFILLYYYYYLKIKAISRQNLNSEMILTIQFRKLQSPLVRDSASYVRAQDSILPQLGIFKQMS</sequence>
<comment type="caution">
    <text evidence="1">The sequence shown here is derived from an EMBL/GenBank/DDBJ whole genome shotgun (WGS) entry which is preliminary data.</text>
</comment>
<evidence type="ECO:0000313" key="2">
    <source>
        <dbReference type="Proteomes" id="UP001607302"/>
    </source>
</evidence>